<keyword evidence="1" id="KW-0732">Signal</keyword>
<proteinExistence type="predicted"/>
<reference evidence="3 4" key="1">
    <citation type="submission" date="2016-10" db="EMBL/GenBank/DDBJ databases">
        <authorList>
            <person name="de Groot N.N."/>
        </authorList>
    </citation>
    <scope>NUCLEOTIDE SEQUENCE [LARGE SCALE GENOMIC DNA]</scope>
    <source>
        <strain evidence="3 4">DSM 27078</strain>
    </source>
</reference>
<dbReference type="OrthoDB" id="1316648at2"/>
<dbReference type="AlphaFoldDB" id="A0A1H9AUR4"/>
<evidence type="ECO:0000259" key="2">
    <source>
        <dbReference type="PROSITE" id="PS51688"/>
    </source>
</evidence>
<evidence type="ECO:0000313" key="3">
    <source>
        <dbReference type="EMBL" id="SEP80153.1"/>
    </source>
</evidence>
<dbReference type="Proteomes" id="UP000198648">
    <property type="component" value="Unassembled WGS sequence"/>
</dbReference>
<feature type="chain" id="PRO_5011686232" evidence="1">
    <location>
        <begin position="21"/>
        <end position="411"/>
    </location>
</feature>
<feature type="domain" description="Peptidase S74" evidence="2">
    <location>
        <begin position="284"/>
        <end position="398"/>
    </location>
</feature>
<protein>
    <submittedName>
        <fullName evidence="3">Chaperone of endosialidase</fullName>
    </submittedName>
</protein>
<sequence length="411" mass="45282">MKKTIYIFQFILLCSTFSWAQVGINTSTPDPSAALDIPDTTRGILIPRMTLVQRNAIPTPATGLLIYQSDNTPGFYYYNGTIWTSFAGSGSGWGLNGNSGTNPSTNSLGTTDNQGLSIVTNNTEAIRISETGNIGIGTSNPTTKLHLNGSVLLFTLQDGSEGNNKVLVSNEFGVATWKNKPLALMDDFDWIFTPGGYNNLHPIYHRGPVKIGGTSPSTLNLHVTNGAASGTKVFMGSVEYMIDGVNEFQISHRFSPISGLSPNVGSATNRWSAIYAVNGTINTSDEKEKTDIQNLKYGLNEVMQLNPMQFKWKVEKVGSHTVPENKKEQKLGFMAQELQKVLPEVVETHQWKELEEQPGKLVEVEMPILGVSYSEIIPVVIKSIQEQNDFIVQMQEKIKVLEKFLEDNKKK</sequence>
<organism evidence="3 4">
    <name type="scientific">Flavobacterium urocaniciphilum</name>
    <dbReference type="NCBI Taxonomy" id="1299341"/>
    <lineage>
        <taxon>Bacteria</taxon>
        <taxon>Pseudomonadati</taxon>
        <taxon>Bacteroidota</taxon>
        <taxon>Flavobacteriia</taxon>
        <taxon>Flavobacteriales</taxon>
        <taxon>Flavobacteriaceae</taxon>
        <taxon>Flavobacterium</taxon>
    </lineage>
</organism>
<accession>A0A1H9AUR4</accession>
<dbReference type="EMBL" id="FOEI01000002">
    <property type="protein sequence ID" value="SEP80153.1"/>
    <property type="molecule type" value="Genomic_DNA"/>
</dbReference>
<feature type="signal peptide" evidence="1">
    <location>
        <begin position="1"/>
        <end position="20"/>
    </location>
</feature>
<dbReference type="STRING" id="1299341.SAMN05444005_102336"/>
<dbReference type="InterPro" id="IPR030392">
    <property type="entry name" value="S74_ICA"/>
</dbReference>
<dbReference type="RefSeq" id="WP_091466376.1">
    <property type="nucleotide sequence ID" value="NZ_FOEI01000002.1"/>
</dbReference>
<dbReference type="InterPro" id="IPR036388">
    <property type="entry name" value="WH-like_DNA-bd_sf"/>
</dbReference>
<gene>
    <name evidence="3" type="ORF">SAMN05444005_102336</name>
</gene>
<keyword evidence="4" id="KW-1185">Reference proteome</keyword>
<dbReference type="Pfam" id="PF13884">
    <property type="entry name" value="Peptidase_S74"/>
    <property type="match status" value="1"/>
</dbReference>
<dbReference type="PROSITE" id="PS51688">
    <property type="entry name" value="ICA"/>
    <property type="match status" value="1"/>
</dbReference>
<dbReference type="Gene3D" id="1.10.10.10">
    <property type="entry name" value="Winged helix-like DNA-binding domain superfamily/Winged helix DNA-binding domain"/>
    <property type="match status" value="1"/>
</dbReference>
<evidence type="ECO:0000313" key="4">
    <source>
        <dbReference type="Proteomes" id="UP000198648"/>
    </source>
</evidence>
<evidence type="ECO:0000256" key="1">
    <source>
        <dbReference type="SAM" id="SignalP"/>
    </source>
</evidence>
<name>A0A1H9AUR4_9FLAO</name>